<accession>A0AAV4WPT2</accession>
<dbReference type="Proteomes" id="UP001054837">
    <property type="component" value="Unassembled WGS sequence"/>
</dbReference>
<evidence type="ECO:0000313" key="2">
    <source>
        <dbReference type="Proteomes" id="UP001054837"/>
    </source>
</evidence>
<dbReference type="EMBL" id="BPLQ01014850">
    <property type="protein sequence ID" value="GIY83734.1"/>
    <property type="molecule type" value="Genomic_DNA"/>
</dbReference>
<comment type="caution">
    <text evidence="1">The sequence shown here is derived from an EMBL/GenBank/DDBJ whole genome shotgun (WGS) entry which is preliminary data.</text>
</comment>
<gene>
    <name evidence="1" type="ORF">CDAR_171531</name>
</gene>
<evidence type="ECO:0000313" key="1">
    <source>
        <dbReference type="EMBL" id="GIY83734.1"/>
    </source>
</evidence>
<keyword evidence="2" id="KW-1185">Reference proteome</keyword>
<name>A0AAV4WPT2_9ARAC</name>
<dbReference type="AlphaFoldDB" id="A0AAV4WPT2"/>
<proteinExistence type="predicted"/>
<reference evidence="1 2" key="1">
    <citation type="submission" date="2021-06" db="EMBL/GenBank/DDBJ databases">
        <title>Caerostris darwini draft genome.</title>
        <authorList>
            <person name="Kono N."/>
            <person name="Arakawa K."/>
        </authorList>
    </citation>
    <scope>NUCLEOTIDE SEQUENCE [LARGE SCALE GENOMIC DNA]</scope>
</reference>
<protein>
    <submittedName>
        <fullName evidence="1">Uncharacterized protein</fullName>
    </submittedName>
</protein>
<organism evidence="1 2">
    <name type="scientific">Caerostris darwini</name>
    <dbReference type="NCBI Taxonomy" id="1538125"/>
    <lineage>
        <taxon>Eukaryota</taxon>
        <taxon>Metazoa</taxon>
        <taxon>Ecdysozoa</taxon>
        <taxon>Arthropoda</taxon>
        <taxon>Chelicerata</taxon>
        <taxon>Arachnida</taxon>
        <taxon>Araneae</taxon>
        <taxon>Araneomorphae</taxon>
        <taxon>Entelegynae</taxon>
        <taxon>Araneoidea</taxon>
        <taxon>Araneidae</taxon>
        <taxon>Caerostris</taxon>
    </lineage>
</organism>
<sequence>MTKQGSVVRTTWSHNSLVSPRCTPGPAFKRWKEEVGIPLAFLIESFHGVVKIQRLISRFISGFVFEPSHCLGKDLQKDFNLNCWTCLSRRPFGYCEVSFSVTVTKLMLRYFEFS</sequence>